<dbReference type="OrthoDB" id="3210980at2"/>
<protein>
    <recommendedName>
        <fullName evidence="3">DUF3000 domain-containing protein</fullName>
    </recommendedName>
</protein>
<evidence type="ECO:0008006" key="3">
    <source>
        <dbReference type="Google" id="ProtNLM"/>
    </source>
</evidence>
<dbReference type="Pfam" id="PF11452">
    <property type="entry name" value="DUF3000"/>
    <property type="match status" value="1"/>
</dbReference>
<name>A0A1M6KMD3_9ACTN</name>
<evidence type="ECO:0000313" key="2">
    <source>
        <dbReference type="Proteomes" id="UP000184512"/>
    </source>
</evidence>
<dbReference type="RefSeq" id="WP_073189486.1">
    <property type="nucleotide sequence ID" value="NZ_FQZG01000061.1"/>
</dbReference>
<dbReference type="STRING" id="1123357.SAMN02745244_02861"/>
<evidence type="ECO:0000313" key="1">
    <source>
        <dbReference type="EMBL" id="SHJ60188.1"/>
    </source>
</evidence>
<reference evidence="1 2" key="1">
    <citation type="submission" date="2016-11" db="EMBL/GenBank/DDBJ databases">
        <authorList>
            <person name="Jaros S."/>
            <person name="Januszkiewicz K."/>
            <person name="Wedrychowicz H."/>
        </authorList>
    </citation>
    <scope>NUCLEOTIDE SEQUENCE [LARGE SCALE GENOMIC DNA]</scope>
    <source>
        <strain evidence="1 2">DSM 12906</strain>
    </source>
</reference>
<gene>
    <name evidence="1" type="ORF">SAMN02745244_02861</name>
</gene>
<organism evidence="1 2">
    <name type="scientific">Tessaracoccus bendigoensis DSM 12906</name>
    <dbReference type="NCBI Taxonomy" id="1123357"/>
    <lineage>
        <taxon>Bacteria</taxon>
        <taxon>Bacillati</taxon>
        <taxon>Actinomycetota</taxon>
        <taxon>Actinomycetes</taxon>
        <taxon>Propionibacteriales</taxon>
        <taxon>Propionibacteriaceae</taxon>
        <taxon>Tessaracoccus</taxon>
    </lineage>
</organism>
<accession>A0A1M6KMD3</accession>
<dbReference type="InterPro" id="IPR021555">
    <property type="entry name" value="DUF3000"/>
</dbReference>
<keyword evidence="2" id="KW-1185">Reference proteome</keyword>
<dbReference type="AlphaFoldDB" id="A0A1M6KMD3"/>
<proteinExistence type="predicted"/>
<dbReference type="Proteomes" id="UP000184512">
    <property type="component" value="Unassembled WGS sequence"/>
</dbReference>
<sequence>MPANVASLAPEPFTRALRELGEMLWGQGLHIEEIGSPQRIAPHAVAISAELDGGDEPLATGRLILLHDPSGNTSWGGTFRLVSYVRAEVELEMVTDPLLPQVAWSWLTDALHAHGCSASELAGTVTASYSVGFGGMSDSDKAEVEVRSSWTPTLDATRTLTPHLAAWQDLIGYVSGQPILPHGVRTLPTGRA</sequence>
<dbReference type="EMBL" id="FQZG01000061">
    <property type="protein sequence ID" value="SHJ60188.1"/>
    <property type="molecule type" value="Genomic_DNA"/>
</dbReference>